<dbReference type="Proteomes" id="UP001332192">
    <property type="component" value="Chromosome"/>
</dbReference>
<dbReference type="EMBL" id="CP141615">
    <property type="protein sequence ID" value="WRP17645.1"/>
    <property type="molecule type" value="Genomic_DNA"/>
</dbReference>
<proteinExistence type="predicted"/>
<sequence length="144" mass="16172">MGAEPAMKAGGHGHPPPEESFFEERLRELQGRGRHAAHPAPDHQAHHMEDRLAGLLHKAGLGPFRRRVVVGGWEVDFLFERSRLVVELDGFVHLAAPIREKDRLKDRSLAALGYRVLHVENAELRAAPDQVLRRIRQALGRQGP</sequence>
<evidence type="ECO:0000313" key="3">
    <source>
        <dbReference type="Proteomes" id="UP001332192"/>
    </source>
</evidence>
<dbReference type="InterPro" id="IPR011335">
    <property type="entry name" value="Restrct_endonuc-II-like"/>
</dbReference>
<protein>
    <submittedName>
        <fullName evidence="2">DUF559 domain-containing protein</fullName>
    </submittedName>
</protein>
<evidence type="ECO:0000313" key="2">
    <source>
        <dbReference type="EMBL" id="WRP17645.1"/>
    </source>
</evidence>
<dbReference type="InterPro" id="IPR007569">
    <property type="entry name" value="DUF559"/>
</dbReference>
<dbReference type="PANTHER" id="PTHR38590">
    <property type="entry name" value="BLL0828 PROTEIN"/>
    <property type="match status" value="1"/>
</dbReference>
<dbReference type="InterPro" id="IPR047216">
    <property type="entry name" value="Endonuclease_DUF559_bact"/>
</dbReference>
<evidence type="ECO:0000259" key="1">
    <source>
        <dbReference type="Pfam" id="PF04480"/>
    </source>
</evidence>
<dbReference type="Gene3D" id="3.40.960.10">
    <property type="entry name" value="VSR Endonuclease"/>
    <property type="match status" value="1"/>
</dbReference>
<dbReference type="PANTHER" id="PTHR38590:SF1">
    <property type="entry name" value="BLL0828 PROTEIN"/>
    <property type="match status" value="1"/>
</dbReference>
<organism evidence="2 3">
    <name type="scientific">Carboxydichorda subterranea</name>
    <dbReference type="NCBI Taxonomy" id="3109565"/>
    <lineage>
        <taxon>Bacteria</taxon>
        <taxon>Bacillati</taxon>
        <taxon>Bacillota</taxon>
        <taxon>Limnochordia</taxon>
        <taxon>Limnochordales</taxon>
        <taxon>Geochordaceae</taxon>
        <taxon>Carboxydichorda</taxon>
    </lineage>
</organism>
<dbReference type="RefSeq" id="WP_324716915.1">
    <property type="nucleotide sequence ID" value="NZ_CP141615.1"/>
</dbReference>
<reference evidence="2 3" key="1">
    <citation type="journal article" date="2024" name="Front. Microbiol.">
        <title>Novel thermophilic genera Geochorda gen. nov. and Carboxydochorda gen. nov. from the deep terrestrial subsurface reveal the ecophysiological diversity in the class Limnochordia.</title>
        <authorList>
            <person name="Karnachuk O.V."/>
            <person name="Lukina A.P."/>
            <person name="Avakyan M.R."/>
            <person name="Kadnikov V.V."/>
            <person name="Begmatov S."/>
            <person name="Beletsky A.V."/>
            <person name="Vlasova K.G."/>
            <person name="Novikov A.A."/>
            <person name="Shcherbakova V.A."/>
            <person name="Mardanov A.V."/>
            <person name="Ravin N.V."/>
        </authorList>
    </citation>
    <scope>NUCLEOTIDE SEQUENCE [LARGE SCALE GENOMIC DNA]</scope>
    <source>
        <strain evidence="2 3">L945</strain>
    </source>
</reference>
<gene>
    <name evidence="2" type="ORF">U7230_01095</name>
</gene>
<dbReference type="SUPFAM" id="SSF52980">
    <property type="entry name" value="Restriction endonuclease-like"/>
    <property type="match status" value="1"/>
</dbReference>
<feature type="domain" description="DUF559" evidence="1">
    <location>
        <begin position="48"/>
        <end position="139"/>
    </location>
</feature>
<name>A0ABZ1BYP2_9FIRM</name>
<dbReference type="Pfam" id="PF04480">
    <property type="entry name" value="DUF559"/>
    <property type="match status" value="1"/>
</dbReference>
<accession>A0ABZ1BYP2</accession>
<keyword evidence="3" id="KW-1185">Reference proteome</keyword>